<keyword evidence="7" id="KW-0175">Coiled coil</keyword>
<keyword evidence="5" id="KW-0694">RNA-binding</keyword>
<name>A0A4S4N2P1_9APHY</name>
<feature type="domain" description="mRNA decay factor PAT1" evidence="9">
    <location>
        <begin position="1"/>
        <end position="66"/>
    </location>
</feature>
<feature type="compositionally biased region" description="Low complexity" evidence="8">
    <location>
        <begin position="230"/>
        <end position="239"/>
    </location>
</feature>
<dbReference type="GO" id="GO:0033962">
    <property type="term" value="P:P-body assembly"/>
    <property type="evidence" value="ECO:0007669"/>
    <property type="project" value="TreeGrafter"/>
</dbReference>
<dbReference type="AlphaFoldDB" id="A0A4S4N2P1"/>
<dbReference type="GO" id="GO:0000290">
    <property type="term" value="P:deadenylation-dependent decapping of nuclear-transcribed mRNA"/>
    <property type="evidence" value="ECO:0007669"/>
    <property type="project" value="InterPro"/>
</dbReference>
<dbReference type="PANTHER" id="PTHR21551:SF0">
    <property type="entry name" value="PROTEIN ASSOCIATED WITH TOPO II RELATED-1, ISOFORM A"/>
    <property type="match status" value="1"/>
</dbReference>
<feature type="coiled-coil region" evidence="7">
    <location>
        <begin position="399"/>
        <end position="426"/>
    </location>
</feature>
<evidence type="ECO:0000256" key="8">
    <source>
        <dbReference type="SAM" id="MobiDB-lite"/>
    </source>
</evidence>
<dbReference type="EMBL" id="SGPM01000031">
    <property type="protein sequence ID" value="THH32031.1"/>
    <property type="molecule type" value="Genomic_DNA"/>
</dbReference>
<proteinExistence type="inferred from homology"/>
<protein>
    <recommendedName>
        <fullName evidence="9">mRNA decay factor PAT1 domain-containing protein</fullName>
    </recommendedName>
</protein>
<dbReference type="InterPro" id="IPR039900">
    <property type="entry name" value="Pat1-like"/>
</dbReference>
<feature type="compositionally biased region" description="Polar residues" evidence="8">
    <location>
        <begin position="119"/>
        <end position="141"/>
    </location>
</feature>
<comment type="subcellular location">
    <subcellularLocation>
        <location evidence="2">Cytoplasm</location>
        <location evidence="2">P-body</location>
    </subcellularLocation>
    <subcellularLocation>
        <location evidence="1">Nucleus</location>
    </subcellularLocation>
</comment>
<comment type="similarity">
    <text evidence="3">Belongs to the PAT1 family.</text>
</comment>
<sequence>MAFFGLDQQYDLEEERRRFLEGSRAGAQQEDVAVYTWGEDSYDGLGEALQEGGDELNDETFGGSGAVARGAHSLESIWDDKSPFSVLPKSNGARPTVHQPAVQHAPAQQQHAQPQQHPGQSYSFAPFDSQPSDLHAASSSRDPVALSLGGAHSNAPRTLEEVEAEMREAFAARRNQNISPSQPQPSVYAQTQVQQRGVPQRVISPPNQGGTPPPRMHPRSQSPRFHHQQTQRQMDLMQQQQQHVQQMQLLELQERRKRQQQIQLLELEEQLRLEELERQHQIRLQLQVQAQAQAQAQSSEASMRQFIQRERQLLAEKRERQIAAAMAAELQQQRRYGSPISQPQPEVPFQQSMQYLPREIQQQQRMLAEMAQAEFLRSYQGTPNPMPPGEEYFDDRHATEGLRAEAMRKIQEAERMEEKRKRKLNKIRYMSRYNDMMTQSDKDFITRIQVSQLVTQDPYADDFYAQVYGAVMRSRSGVSAPDAVLKFGSGGGVGLGVAQVKGGRRPSAMQRMEQQVERIVNNARMREKEKSSLNSLQGALGKTSGRSYKAAPRQLLQVDANGGDSPTLSHAHPHSPDSPSIARAGVAAEAAKIGRQALASGGNTSQKEPLTNREALVIVERVYDHILDLEHLRREQPSEEDEEALFEWEAHHDTIIAQIWNNLQVNVPLETSVPHPFISLLLPIKGKRMLPRVTRHVDADKGLTLLTLLVACFSQLDVVMNSPLLDTLEDTYERKELDAQTQAFLGSVMQSILPTGAAATLKVVSGMLGVFLERNDIGFVARTRPGIALLTMFLSRVEVIKQSMSAPGPGDPSELPTSEDMTQWQYMFDHLFQLLTPHLVFLFPSVRQSVATGVAYADVPNLDTIDQPVWQFLAALALNARLEEQQILVASLRERVLENVSTAAKGWLADEDIRKMRLANVNIFLHALGLDSSQIAL</sequence>
<gene>
    <name evidence="10" type="ORF">EUX98_g2164</name>
</gene>
<evidence type="ECO:0000256" key="4">
    <source>
        <dbReference type="ARBA" id="ARBA00022490"/>
    </source>
</evidence>
<dbReference type="GO" id="GO:0003723">
    <property type="term" value="F:RNA binding"/>
    <property type="evidence" value="ECO:0007669"/>
    <property type="project" value="UniProtKB-KW"/>
</dbReference>
<dbReference type="GO" id="GO:0005634">
    <property type="term" value="C:nucleus"/>
    <property type="evidence" value="ECO:0007669"/>
    <property type="project" value="UniProtKB-SubCell"/>
</dbReference>
<feature type="compositionally biased region" description="Low complexity" evidence="8">
    <location>
        <begin position="97"/>
        <end position="118"/>
    </location>
</feature>
<accession>A0A4S4N2P1</accession>
<evidence type="ECO:0000256" key="1">
    <source>
        <dbReference type="ARBA" id="ARBA00004123"/>
    </source>
</evidence>
<dbReference type="OrthoDB" id="74835at2759"/>
<evidence type="ECO:0000256" key="7">
    <source>
        <dbReference type="SAM" id="Coils"/>
    </source>
</evidence>
<evidence type="ECO:0000256" key="2">
    <source>
        <dbReference type="ARBA" id="ARBA00004201"/>
    </source>
</evidence>
<feature type="coiled-coil region" evidence="7">
    <location>
        <begin position="250"/>
        <end position="277"/>
    </location>
</feature>
<keyword evidence="4" id="KW-0963">Cytoplasm</keyword>
<evidence type="ECO:0000259" key="9">
    <source>
        <dbReference type="Pfam" id="PF09770"/>
    </source>
</evidence>
<feature type="region of interest" description="Disordered" evidence="8">
    <location>
        <begin position="175"/>
        <end position="239"/>
    </location>
</feature>
<evidence type="ECO:0000313" key="11">
    <source>
        <dbReference type="Proteomes" id="UP000308730"/>
    </source>
</evidence>
<feature type="domain" description="mRNA decay factor PAT1" evidence="9">
    <location>
        <begin position="158"/>
        <end position="931"/>
    </location>
</feature>
<feature type="region of interest" description="Disordered" evidence="8">
    <location>
        <begin position="525"/>
        <end position="586"/>
    </location>
</feature>
<dbReference type="PANTHER" id="PTHR21551">
    <property type="entry name" value="TOPOISOMERASE II-ASSOCIATED PROTEIN PAT1"/>
    <property type="match status" value="1"/>
</dbReference>
<feature type="compositionally biased region" description="Polar residues" evidence="8">
    <location>
        <begin position="175"/>
        <end position="197"/>
    </location>
</feature>
<feature type="region of interest" description="Disordered" evidence="8">
    <location>
        <begin position="81"/>
        <end position="152"/>
    </location>
</feature>
<evidence type="ECO:0000313" key="10">
    <source>
        <dbReference type="EMBL" id="THH32031.1"/>
    </source>
</evidence>
<organism evidence="10 11">
    <name type="scientific">Antrodiella citrinella</name>
    <dbReference type="NCBI Taxonomy" id="2447956"/>
    <lineage>
        <taxon>Eukaryota</taxon>
        <taxon>Fungi</taxon>
        <taxon>Dikarya</taxon>
        <taxon>Basidiomycota</taxon>
        <taxon>Agaricomycotina</taxon>
        <taxon>Agaricomycetes</taxon>
        <taxon>Polyporales</taxon>
        <taxon>Steccherinaceae</taxon>
        <taxon>Antrodiella</taxon>
    </lineage>
</organism>
<evidence type="ECO:0000256" key="6">
    <source>
        <dbReference type="ARBA" id="ARBA00023242"/>
    </source>
</evidence>
<evidence type="ECO:0000256" key="5">
    <source>
        <dbReference type="ARBA" id="ARBA00022884"/>
    </source>
</evidence>
<reference evidence="10 11" key="1">
    <citation type="submission" date="2019-02" db="EMBL/GenBank/DDBJ databases">
        <title>Genome sequencing of the rare red list fungi Antrodiella citrinella (Flaviporus citrinellus).</title>
        <authorList>
            <person name="Buettner E."/>
            <person name="Kellner H."/>
        </authorList>
    </citation>
    <scope>NUCLEOTIDE SEQUENCE [LARGE SCALE GENOMIC DNA]</scope>
    <source>
        <strain evidence="10 11">DSM 108506</strain>
    </source>
</reference>
<dbReference type="InterPro" id="IPR019167">
    <property type="entry name" value="PAT1_dom"/>
</dbReference>
<comment type="caution">
    <text evidence="10">The sequence shown here is derived from an EMBL/GenBank/DDBJ whole genome shotgun (WGS) entry which is preliminary data.</text>
</comment>
<dbReference type="Pfam" id="PF09770">
    <property type="entry name" value="PAT1"/>
    <property type="match status" value="2"/>
</dbReference>
<dbReference type="Proteomes" id="UP000308730">
    <property type="component" value="Unassembled WGS sequence"/>
</dbReference>
<keyword evidence="6" id="KW-0539">Nucleus</keyword>
<dbReference type="GO" id="GO:0000932">
    <property type="term" value="C:P-body"/>
    <property type="evidence" value="ECO:0007669"/>
    <property type="project" value="UniProtKB-SubCell"/>
</dbReference>
<evidence type="ECO:0000256" key="3">
    <source>
        <dbReference type="ARBA" id="ARBA00009138"/>
    </source>
</evidence>
<keyword evidence="11" id="KW-1185">Reference proteome</keyword>